<organism evidence="2 3">
    <name type="scientific">Smittium simulii</name>
    <dbReference type="NCBI Taxonomy" id="133385"/>
    <lineage>
        <taxon>Eukaryota</taxon>
        <taxon>Fungi</taxon>
        <taxon>Fungi incertae sedis</taxon>
        <taxon>Zoopagomycota</taxon>
        <taxon>Kickxellomycotina</taxon>
        <taxon>Harpellomycetes</taxon>
        <taxon>Harpellales</taxon>
        <taxon>Legeriomycetaceae</taxon>
        <taxon>Smittium</taxon>
    </lineage>
</organism>
<protein>
    <submittedName>
        <fullName evidence="2">Uncharacterized protein</fullName>
    </submittedName>
</protein>
<keyword evidence="3" id="KW-1185">Reference proteome</keyword>
<feature type="region of interest" description="Disordered" evidence="1">
    <location>
        <begin position="114"/>
        <end position="137"/>
    </location>
</feature>
<proteinExistence type="predicted"/>
<dbReference type="Proteomes" id="UP000245383">
    <property type="component" value="Unassembled WGS sequence"/>
</dbReference>
<sequence>MERKQPSAQQTQAMEVQYSECVDPHKRVRSPMVETCPTGGFYGITQYLNPGVSTPRKDVAEFPARDLPNLKKKKTIPIDDYVHKKLKDQTTGIKVEPTLKPLVKKKAIGRAHSIQKGFNKEQEQKEEYLFSAPEDFV</sequence>
<reference evidence="2 3" key="1">
    <citation type="journal article" date="2018" name="MBio">
        <title>Comparative Genomics Reveals the Core Gene Toolbox for the Fungus-Insect Symbiosis.</title>
        <authorList>
            <person name="Wang Y."/>
            <person name="Stata M."/>
            <person name="Wang W."/>
            <person name="Stajich J.E."/>
            <person name="White M.M."/>
            <person name="Moncalvo J.M."/>
        </authorList>
    </citation>
    <scope>NUCLEOTIDE SEQUENCE [LARGE SCALE GENOMIC DNA]</scope>
    <source>
        <strain evidence="2 3">SWE-8-4</strain>
    </source>
</reference>
<accession>A0A2T9Y6H5</accession>
<feature type="compositionally biased region" description="Basic and acidic residues" evidence="1">
    <location>
        <begin position="118"/>
        <end position="128"/>
    </location>
</feature>
<evidence type="ECO:0000256" key="1">
    <source>
        <dbReference type="SAM" id="MobiDB-lite"/>
    </source>
</evidence>
<name>A0A2T9Y6H5_9FUNG</name>
<comment type="caution">
    <text evidence="2">The sequence shown here is derived from an EMBL/GenBank/DDBJ whole genome shotgun (WGS) entry which is preliminary data.</text>
</comment>
<gene>
    <name evidence="2" type="ORF">BB561_006098</name>
</gene>
<evidence type="ECO:0000313" key="3">
    <source>
        <dbReference type="Proteomes" id="UP000245383"/>
    </source>
</evidence>
<dbReference type="EMBL" id="MBFR01000427">
    <property type="protein sequence ID" value="PVU87961.1"/>
    <property type="molecule type" value="Genomic_DNA"/>
</dbReference>
<dbReference type="AlphaFoldDB" id="A0A2T9Y6H5"/>
<evidence type="ECO:0000313" key="2">
    <source>
        <dbReference type="EMBL" id="PVU87961.1"/>
    </source>
</evidence>